<comment type="caution">
    <text evidence="1">The sequence shown here is derived from an EMBL/GenBank/DDBJ whole genome shotgun (WGS) entry which is preliminary data.</text>
</comment>
<dbReference type="Gene3D" id="2.60.40.640">
    <property type="match status" value="1"/>
</dbReference>
<dbReference type="OrthoDB" id="2283785at2759"/>
<dbReference type="InterPro" id="IPR039634">
    <property type="entry name" value="Bul1-like"/>
</dbReference>
<evidence type="ECO:0000313" key="2">
    <source>
        <dbReference type="Proteomes" id="UP000481861"/>
    </source>
</evidence>
<proteinExistence type="predicted"/>
<evidence type="ECO:0000313" key="1">
    <source>
        <dbReference type="EMBL" id="KAF2868707.1"/>
    </source>
</evidence>
<name>A0A7C8IB40_9PLEO</name>
<protein>
    <submittedName>
        <fullName evidence="1">Arrestin</fullName>
    </submittedName>
</protein>
<keyword evidence="2" id="KW-1185">Reference proteome</keyword>
<accession>A0A7C8IB40</accession>
<organism evidence="1 2">
    <name type="scientific">Massariosphaeria phaeospora</name>
    <dbReference type="NCBI Taxonomy" id="100035"/>
    <lineage>
        <taxon>Eukaryota</taxon>
        <taxon>Fungi</taxon>
        <taxon>Dikarya</taxon>
        <taxon>Ascomycota</taxon>
        <taxon>Pezizomycotina</taxon>
        <taxon>Dothideomycetes</taxon>
        <taxon>Pleosporomycetidae</taxon>
        <taxon>Pleosporales</taxon>
        <taxon>Pleosporales incertae sedis</taxon>
        <taxon>Massariosphaeria</taxon>
    </lineage>
</organism>
<dbReference type="PANTHER" id="PTHR31904">
    <property type="entry name" value="BYPASS OF STOP CODON PROTEIN 5-RELATED"/>
    <property type="match status" value="1"/>
</dbReference>
<gene>
    <name evidence="1" type="ORF">BDV95DRAFT_630430</name>
</gene>
<sequence length="530" mass="57883">MAFSFDNASQSNTMQSIGNQIGYKVRNIAHHGQPVIEINLDDRHGTHGGYVTSYSTMDSIEGTVSITVAHDTKFEDIDIAFTGTSYTFVDRLTTTPTVSGRTEATHRFLALRQPIEDMDLPSPRVFVAGKRYIFPFYFIVPPHLLPRACTHRVDADHVRDTHLMLPPSVGDPEMAGHSGVLLDDVAPEMSKVIYGVKVRVMQRRDPDEPITPLAEKLRKVRIKPAFEEQPPLNLDQSNPDYRTRQEKTIRKGLFKGKSGTLTTQAGQPKALVIPGARTSGNETLTTVAKVRIRFDPADETNAPPKLNSLATKLKVSTFFATAPRHSFPSKSTLGFDHTQGVYQESVNLSSLCVASAPWTRRSAEENPTSENSLLRRDSGISDCGAENDWASATKLPTASKNYKGGDFYTAEILAPITLPYHKNFLPTFHSCTISRTYTLFLQLSAKAPGISDPSLSLKVPVQICAEGSDTGLANARARSVAIAMQAGATLLAPQSSVPQNLEGESDELPPQYAAFASHVGRYNARVTAVG</sequence>
<dbReference type="AlphaFoldDB" id="A0A7C8IB40"/>
<dbReference type="Proteomes" id="UP000481861">
    <property type="component" value="Unassembled WGS sequence"/>
</dbReference>
<dbReference type="PANTHER" id="PTHR31904:SF1">
    <property type="entry name" value="BYPASS OF STOP CODON PROTEIN 5-RELATED"/>
    <property type="match status" value="1"/>
</dbReference>
<reference evidence="1 2" key="1">
    <citation type="submission" date="2020-01" db="EMBL/GenBank/DDBJ databases">
        <authorList>
            <consortium name="DOE Joint Genome Institute"/>
            <person name="Haridas S."/>
            <person name="Albert R."/>
            <person name="Binder M."/>
            <person name="Bloem J."/>
            <person name="Labutti K."/>
            <person name="Salamov A."/>
            <person name="Andreopoulos B."/>
            <person name="Baker S.E."/>
            <person name="Barry K."/>
            <person name="Bills G."/>
            <person name="Bluhm B.H."/>
            <person name="Cannon C."/>
            <person name="Castanera R."/>
            <person name="Culley D.E."/>
            <person name="Daum C."/>
            <person name="Ezra D."/>
            <person name="Gonzalez J.B."/>
            <person name="Henrissat B."/>
            <person name="Kuo A."/>
            <person name="Liang C."/>
            <person name="Lipzen A."/>
            <person name="Lutzoni F."/>
            <person name="Magnuson J."/>
            <person name="Mondo S."/>
            <person name="Nolan M."/>
            <person name="Ohm R."/>
            <person name="Pangilinan J."/>
            <person name="Park H.-J.H."/>
            <person name="Ramirez L."/>
            <person name="Alfaro M."/>
            <person name="Sun H."/>
            <person name="Tritt A."/>
            <person name="Yoshinaga Y."/>
            <person name="Zwiers L.-H.L."/>
            <person name="Turgeon B.G."/>
            <person name="Goodwin S.B."/>
            <person name="Spatafora J.W."/>
            <person name="Crous P.W."/>
            <person name="Grigoriev I.V."/>
        </authorList>
    </citation>
    <scope>NUCLEOTIDE SEQUENCE [LARGE SCALE GENOMIC DNA]</scope>
    <source>
        <strain evidence="1 2">CBS 611.86</strain>
    </source>
</reference>
<dbReference type="InterPro" id="IPR014752">
    <property type="entry name" value="Arrestin-like_C"/>
</dbReference>
<dbReference type="EMBL" id="JAADJZ010000018">
    <property type="protein sequence ID" value="KAF2868707.1"/>
    <property type="molecule type" value="Genomic_DNA"/>
</dbReference>